<sequence length="508" mass="57107">MTENHWHFPDMHGTPPRVQHQEQMARPQGNYTQGQYIHPKQFQTPPSQHPPQYTTPEHQRAPFDSPHYTNPLTHTLPRPPDTPIARAARREDAPYADLSLAEAMARDERMNDECVRAARVEHDRNTDHAPDRVNGAPTDQVRDTREADRGRDTHEADRGRDAREADRAADTAPQAKAAKKKVTAGDDKSKKKKLGPGARSGALNRRAAGGSDGEIEELDAKEVEGAAVTPHSKAWTEAEKLQVITYVTSEKVWKDWKVNKAKELLNISQKLFGGKHDGKAVDNLWSRFWAMFKIVRQRQDHTGGGDGDDDGTDLEGGGDGADEGTKKRKVSKRVRFSKSVLDTFEHSVYFEALDAVAHNHVEIVRPRAFNSALNISDDEDSKPVRGRKKAKPDSDDSDETGGGFKSLMETLRGRNVTCDRVDAERLQTDRDALALAQRKEDREARLADARWVAEKEAKDREEERRADAAKCEKWDRAMKWMESPNLMMQAMGEKLAKKLAEEEGIPVE</sequence>
<proteinExistence type="predicted"/>
<gene>
    <name evidence="2" type="ORF">FIBSPDRAFT_881082</name>
</gene>
<feature type="region of interest" description="Disordered" evidence="1">
    <location>
        <begin position="121"/>
        <end position="213"/>
    </location>
</feature>
<evidence type="ECO:0008006" key="3">
    <source>
        <dbReference type="Google" id="ProtNLM"/>
    </source>
</evidence>
<evidence type="ECO:0000256" key="1">
    <source>
        <dbReference type="SAM" id="MobiDB-lite"/>
    </source>
</evidence>
<dbReference type="EMBL" id="KV417480">
    <property type="protein sequence ID" value="KZP34565.1"/>
    <property type="molecule type" value="Genomic_DNA"/>
</dbReference>
<reference evidence="2" key="1">
    <citation type="journal article" date="2016" name="Mol. Biol. Evol.">
        <title>Comparative Genomics of Early-Diverging Mushroom-Forming Fungi Provides Insights into the Origins of Lignocellulose Decay Capabilities.</title>
        <authorList>
            <person name="Nagy L.G."/>
            <person name="Riley R."/>
            <person name="Tritt A."/>
            <person name="Adam C."/>
            <person name="Daum C."/>
            <person name="Floudas D."/>
            <person name="Sun H."/>
            <person name="Yadav J.S."/>
            <person name="Pangilinan J."/>
            <person name="Larsson K.H."/>
            <person name="Matsuura K."/>
            <person name="Barry K."/>
            <person name="Labutti K."/>
            <person name="Kuo R."/>
            <person name="Ohm R.A."/>
            <person name="Bhattacharya S.S."/>
            <person name="Shirouzu T."/>
            <person name="Yoshinaga Y."/>
            <person name="Martin F.M."/>
            <person name="Grigoriev I.V."/>
            <person name="Hibbett D.S."/>
        </authorList>
    </citation>
    <scope>NUCLEOTIDE SEQUENCE [LARGE SCALE GENOMIC DNA]</scope>
    <source>
        <strain evidence="2">CBS 109695</strain>
    </source>
</reference>
<feature type="compositionally biased region" description="Basic and acidic residues" evidence="1">
    <location>
        <begin position="1"/>
        <end position="10"/>
    </location>
</feature>
<feature type="compositionally biased region" description="Polar residues" evidence="1">
    <location>
        <begin position="29"/>
        <end position="56"/>
    </location>
</feature>
<dbReference type="AlphaFoldDB" id="A0A166X9R6"/>
<dbReference type="OrthoDB" id="3270471at2759"/>
<organism evidence="2">
    <name type="scientific">Athelia psychrophila</name>
    <dbReference type="NCBI Taxonomy" id="1759441"/>
    <lineage>
        <taxon>Eukaryota</taxon>
        <taxon>Fungi</taxon>
        <taxon>Dikarya</taxon>
        <taxon>Basidiomycota</taxon>
        <taxon>Agaricomycotina</taxon>
        <taxon>Agaricomycetes</taxon>
        <taxon>Agaricomycetidae</taxon>
        <taxon>Atheliales</taxon>
        <taxon>Atheliaceae</taxon>
        <taxon>Athelia</taxon>
    </lineage>
</organism>
<feature type="compositionally biased region" description="Basic and acidic residues" evidence="1">
    <location>
        <begin position="140"/>
        <end position="169"/>
    </location>
</feature>
<feature type="region of interest" description="Disordered" evidence="1">
    <location>
        <begin position="1"/>
        <end position="93"/>
    </location>
</feature>
<name>A0A166X9R6_9AGAM</name>
<protein>
    <recommendedName>
        <fullName evidence="3">No apical meristem-associated C-terminal domain-containing protein</fullName>
    </recommendedName>
</protein>
<feature type="region of interest" description="Disordered" evidence="1">
    <location>
        <begin position="299"/>
        <end position="329"/>
    </location>
</feature>
<feature type="region of interest" description="Disordered" evidence="1">
    <location>
        <begin position="374"/>
        <end position="405"/>
    </location>
</feature>
<evidence type="ECO:0000313" key="2">
    <source>
        <dbReference type="EMBL" id="KZP34565.1"/>
    </source>
</evidence>
<accession>A0A166X9R6</accession>
<feature type="compositionally biased region" description="Basic and acidic residues" evidence="1">
    <location>
        <begin position="121"/>
        <end position="131"/>
    </location>
</feature>